<dbReference type="EMBL" id="JASSPP010000002">
    <property type="protein sequence ID" value="MDK9580306.1"/>
    <property type="molecule type" value="Genomic_DNA"/>
</dbReference>
<dbReference type="Pfam" id="PF00639">
    <property type="entry name" value="Rotamase"/>
    <property type="match status" value="1"/>
</dbReference>
<evidence type="ECO:0000256" key="7">
    <source>
        <dbReference type="SAM" id="Coils"/>
    </source>
</evidence>
<dbReference type="InterPro" id="IPR046357">
    <property type="entry name" value="PPIase_dom_sf"/>
</dbReference>
<comment type="caution">
    <text evidence="9">The sequence shown here is derived from an EMBL/GenBank/DDBJ whole genome shotgun (WGS) entry which is preliminary data.</text>
</comment>
<proteinExistence type="predicted"/>
<sequence>MALRKFSKYMKIMTILIIVSAVLSAGFAGYQYLTAYFHNRKEVLCVINGEKVYKQDYENEYKNIKENIENVYRQYGREKNKDFIKVPDKVVKEMAMASITNSTLSKVLAHNLKIEVSSVDVNAKMTEIENKYGGKETLSLLLAQKGATIADLKANIKDSLIAQKTIEKFKEKIRPTDKQLADLYNRFKYTEFDSRQFSEVKDQVEDMYYKQNLDYLLNSSVEELFNKATIKTKNKETKELFDNIKKIEVQVSDVKVSRKDMLNMYVTLAVQSEKGYSADLEAKTNEEQKKEIEKLIEKEKIANEHGIKGMAGVTPINRIHSALQNYYYYLVDTYKPSEEEMKAWFVKNKSRYDVKNTVAGEIFGKDYKTSEIDLKNTENKAKELMKTITKDNFASKAKENSEDPGTKKVGGELGWVDIDSLVKEFRVVEGKKAGTIVGPIKTVYGYHIVLVEDVDAKNSKRVKLRHILLKPISSEDTKNKVKKEVVDIENQIKAGKLTWEQITTDKTQKYSEFNIREQFSLIERNSALPKVGYSKELMDELFKIKVGEFLEKDLGNCFVIIQKTQEIPYKEAKFDDLKDRIRVEMGFKYADSELGK</sequence>
<feature type="coiled-coil region" evidence="7">
    <location>
        <begin position="278"/>
        <end position="305"/>
    </location>
</feature>
<dbReference type="RefSeq" id="WP_285152672.1">
    <property type="nucleotide sequence ID" value="NZ_JASSPP010000002.1"/>
</dbReference>
<reference evidence="9 10" key="1">
    <citation type="submission" date="2023-06" db="EMBL/GenBank/DDBJ databases">
        <title>Antibody response to the Sneathia vaginalis cytopathogenic toxin A during pregnancy.</title>
        <authorList>
            <person name="Mccoy Z.T."/>
            <person name="Serrano M.G."/>
            <person name="Spaine K."/>
            <person name="Edwards D.J."/>
            <person name="Buck G.A."/>
            <person name="Jefferson K."/>
        </authorList>
    </citation>
    <scope>NUCLEOTIDE SEQUENCE [LARGE SCALE GENOMIC DNA]</scope>
    <source>
        <strain evidence="9 10">CCUG 42621</strain>
    </source>
</reference>
<keyword evidence="7" id="KW-0175">Coiled coil</keyword>
<dbReference type="PROSITE" id="PS50198">
    <property type="entry name" value="PPIC_PPIASE_2"/>
    <property type="match status" value="1"/>
</dbReference>
<dbReference type="Gene3D" id="3.10.50.40">
    <property type="match status" value="2"/>
</dbReference>
<dbReference type="Gene3D" id="1.10.4030.10">
    <property type="entry name" value="Porin chaperone SurA, peptide-binding domain"/>
    <property type="match status" value="1"/>
</dbReference>
<dbReference type="SUPFAM" id="SSF54534">
    <property type="entry name" value="FKBP-like"/>
    <property type="match status" value="1"/>
</dbReference>
<name>A0ABT7HIG5_9FUSO</name>
<accession>A0ABT7HIG5</accession>
<keyword evidence="4 6" id="KW-0697">Rotamase</keyword>
<evidence type="ECO:0000256" key="1">
    <source>
        <dbReference type="ARBA" id="ARBA00000971"/>
    </source>
</evidence>
<feature type="coiled-coil region" evidence="7">
    <location>
        <begin position="54"/>
        <end position="81"/>
    </location>
</feature>
<evidence type="ECO:0000256" key="6">
    <source>
        <dbReference type="PROSITE-ProRule" id="PRU00278"/>
    </source>
</evidence>
<dbReference type="InterPro" id="IPR027304">
    <property type="entry name" value="Trigger_fact/SurA_dom_sf"/>
</dbReference>
<dbReference type="InterPro" id="IPR000297">
    <property type="entry name" value="PPIase_PpiC"/>
</dbReference>
<gene>
    <name evidence="9" type="ORF">QQA45_02070</name>
</gene>
<feature type="domain" description="PpiC" evidence="8">
    <location>
        <begin position="364"/>
        <end position="453"/>
    </location>
</feature>
<dbReference type="Pfam" id="PF13624">
    <property type="entry name" value="SurA_N_3"/>
    <property type="match status" value="1"/>
</dbReference>
<organism evidence="9 10">
    <name type="scientific">Sneathia sanguinegens</name>
    <dbReference type="NCBI Taxonomy" id="40543"/>
    <lineage>
        <taxon>Bacteria</taxon>
        <taxon>Fusobacteriati</taxon>
        <taxon>Fusobacteriota</taxon>
        <taxon>Fusobacteriia</taxon>
        <taxon>Fusobacteriales</taxon>
        <taxon>Leptotrichiaceae</taxon>
        <taxon>Sneathia</taxon>
    </lineage>
</organism>
<evidence type="ECO:0000256" key="2">
    <source>
        <dbReference type="ARBA" id="ARBA00013194"/>
    </source>
</evidence>
<keyword evidence="5 6" id="KW-0413">Isomerase</keyword>
<dbReference type="PANTHER" id="PTHR47245">
    <property type="entry name" value="PEPTIDYLPROLYL ISOMERASE"/>
    <property type="match status" value="1"/>
</dbReference>
<keyword evidence="10" id="KW-1185">Reference proteome</keyword>
<evidence type="ECO:0000256" key="5">
    <source>
        <dbReference type="ARBA" id="ARBA00023235"/>
    </source>
</evidence>
<dbReference type="Proteomes" id="UP001225134">
    <property type="component" value="Unassembled WGS sequence"/>
</dbReference>
<evidence type="ECO:0000313" key="10">
    <source>
        <dbReference type="Proteomes" id="UP001225134"/>
    </source>
</evidence>
<keyword evidence="3" id="KW-0732">Signal</keyword>
<dbReference type="SUPFAM" id="SSF109998">
    <property type="entry name" value="Triger factor/SurA peptide-binding domain-like"/>
    <property type="match status" value="1"/>
</dbReference>
<dbReference type="GO" id="GO:0003755">
    <property type="term" value="F:peptidyl-prolyl cis-trans isomerase activity"/>
    <property type="evidence" value="ECO:0007669"/>
    <property type="project" value="UniProtKB-EC"/>
</dbReference>
<evidence type="ECO:0000256" key="3">
    <source>
        <dbReference type="ARBA" id="ARBA00022729"/>
    </source>
</evidence>
<evidence type="ECO:0000259" key="8">
    <source>
        <dbReference type="PROSITE" id="PS50198"/>
    </source>
</evidence>
<evidence type="ECO:0000313" key="9">
    <source>
        <dbReference type="EMBL" id="MDK9580306.1"/>
    </source>
</evidence>
<dbReference type="InterPro" id="IPR050245">
    <property type="entry name" value="PrsA_foldase"/>
</dbReference>
<comment type="catalytic activity">
    <reaction evidence="1">
        <text>[protein]-peptidylproline (omega=180) = [protein]-peptidylproline (omega=0)</text>
        <dbReference type="Rhea" id="RHEA:16237"/>
        <dbReference type="Rhea" id="RHEA-COMP:10747"/>
        <dbReference type="Rhea" id="RHEA-COMP:10748"/>
        <dbReference type="ChEBI" id="CHEBI:83833"/>
        <dbReference type="ChEBI" id="CHEBI:83834"/>
        <dbReference type="EC" id="5.2.1.8"/>
    </reaction>
</comment>
<protein>
    <recommendedName>
        <fullName evidence="2">peptidylprolyl isomerase</fullName>
        <ecNumber evidence="2">5.2.1.8</ecNumber>
    </recommendedName>
</protein>
<dbReference type="EC" id="5.2.1.8" evidence="2"/>
<dbReference type="PANTHER" id="PTHR47245:SF1">
    <property type="entry name" value="FOLDASE PROTEIN PRSA"/>
    <property type="match status" value="1"/>
</dbReference>
<evidence type="ECO:0000256" key="4">
    <source>
        <dbReference type="ARBA" id="ARBA00023110"/>
    </source>
</evidence>